<feature type="region of interest" description="Disordered" evidence="1">
    <location>
        <begin position="1"/>
        <end position="59"/>
    </location>
</feature>
<keyword evidence="4" id="KW-1185">Reference proteome</keyword>
<feature type="transmembrane region" description="Helical" evidence="2">
    <location>
        <begin position="490"/>
        <end position="509"/>
    </location>
</feature>
<keyword evidence="2" id="KW-1133">Transmembrane helix</keyword>
<feature type="transmembrane region" description="Helical" evidence="2">
    <location>
        <begin position="529"/>
        <end position="547"/>
    </location>
</feature>
<proteinExistence type="predicted"/>
<name>A0AAD5VER3_9APHY</name>
<feature type="compositionally biased region" description="Low complexity" evidence="1">
    <location>
        <begin position="145"/>
        <end position="157"/>
    </location>
</feature>
<reference evidence="3" key="1">
    <citation type="submission" date="2022-07" db="EMBL/GenBank/DDBJ databases">
        <title>Genome Sequence of Physisporinus lineatus.</title>
        <authorList>
            <person name="Buettner E."/>
        </authorList>
    </citation>
    <scope>NUCLEOTIDE SEQUENCE</scope>
    <source>
        <strain evidence="3">VT162</strain>
    </source>
</reference>
<comment type="caution">
    <text evidence="3">The sequence shown here is derived from an EMBL/GenBank/DDBJ whole genome shotgun (WGS) entry which is preliminary data.</text>
</comment>
<feature type="region of interest" description="Disordered" evidence="1">
    <location>
        <begin position="93"/>
        <end position="173"/>
    </location>
</feature>
<organism evidence="3 4">
    <name type="scientific">Meripilus lineatus</name>
    <dbReference type="NCBI Taxonomy" id="2056292"/>
    <lineage>
        <taxon>Eukaryota</taxon>
        <taxon>Fungi</taxon>
        <taxon>Dikarya</taxon>
        <taxon>Basidiomycota</taxon>
        <taxon>Agaricomycotina</taxon>
        <taxon>Agaricomycetes</taxon>
        <taxon>Polyporales</taxon>
        <taxon>Meripilaceae</taxon>
        <taxon>Meripilus</taxon>
    </lineage>
</organism>
<keyword evidence="2" id="KW-0812">Transmembrane</keyword>
<accession>A0AAD5VER3</accession>
<dbReference type="AlphaFoldDB" id="A0AAD5VER3"/>
<keyword evidence="2" id="KW-0472">Membrane</keyword>
<feature type="compositionally biased region" description="Basic and acidic residues" evidence="1">
    <location>
        <begin position="160"/>
        <end position="170"/>
    </location>
</feature>
<evidence type="ECO:0000256" key="2">
    <source>
        <dbReference type="SAM" id="Phobius"/>
    </source>
</evidence>
<feature type="transmembrane region" description="Helical" evidence="2">
    <location>
        <begin position="355"/>
        <end position="375"/>
    </location>
</feature>
<feature type="transmembrane region" description="Helical" evidence="2">
    <location>
        <begin position="316"/>
        <end position="335"/>
    </location>
</feature>
<dbReference type="EMBL" id="JANAWD010000003">
    <property type="protein sequence ID" value="KAJ3492090.1"/>
    <property type="molecule type" value="Genomic_DNA"/>
</dbReference>
<evidence type="ECO:0000256" key="1">
    <source>
        <dbReference type="SAM" id="MobiDB-lite"/>
    </source>
</evidence>
<evidence type="ECO:0000313" key="4">
    <source>
        <dbReference type="Proteomes" id="UP001212997"/>
    </source>
</evidence>
<protein>
    <submittedName>
        <fullName evidence="3">Uncharacterized protein</fullName>
    </submittedName>
</protein>
<evidence type="ECO:0000313" key="3">
    <source>
        <dbReference type="EMBL" id="KAJ3492090.1"/>
    </source>
</evidence>
<gene>
    <name evidence="3" type="ORF">NLI96_g216</name>
</gene>
<feature type="compositionally biased region" description="Polar residues" evidence="1">
    <location>
        <begin position="116"/>
        <end position="129"/>
    </location>
</feature>
<dbReference type="Proteomes" id="UP001212997">
    <property type="component" value="Unassembled WGS sequence"/>
</dbReference>
<sequence length="561" mass="62409">MYSHGFHRLDTPPPGSQFRRPWSPESVDPLPPNRFMSDDGPNPPERAERREPSDVSVEALDLADYARTLRRANQDPLDAYPYSIPAFRAYDNYPPSPQPIRPLASGDSVPSLVAPSATTSHSHGTSIRTPTPHRRPYSLPPPSSHPHYSIPSYPSVSNHASREGHYRPPESADAQTEIDIANFPAFSRNWYAQRKVDFAAYQAMPMPQDNPDFFDPTFPTSAYQADPRGLPSYSPPPMYPNLSAYGSRSSRDAEMLPWGIDPSDTKPPLDKEVKEERVRMLERVFGKGKHIHHDARPIGSVDAHGHLITEGPKKRLAFRWLQVLLALLAAISGIYSAVAIKTSSPPPPSGKPPAYVLYVLSVITFLFATYWFLIYPSCCGPRKAKKDTPFNQGPDGMMVLPVQGLPGGKKGKKSKKGGPPGEGVQVNLIVDPAMFGGRDVMTKKIVMKMRSGGKRKGRHRGRKAKRRGLFEGLALEAQWKRARKLLKWSMFIDILSILLWGAEFVYIMMGKRCIPGAFNGWCDAYNLSTASAFLLCVAFGFSVFFDVKDLHASRVSPRTRT</sequence>